<sequence>MAPAGEAPEQLQQECEDGKDISRDDFPHCFLFGVATSAYQVEGAAKDGGRGPSIWDVFSHTPGKIVDGRNGDIAVDQYHRYMEDVDSIAEMGFNVYRFSISWSRIFPDGFGTEVNEEGLAYYNNLIDALLQKGIQPSVTLYHWDLPQKLHESIGGWLNQEIVKCFTHYAETCFSAFGDRVKQWITFNEPLQTAVNGYATGIFAPGRCSNRSLSSAGDSSTEPYLVAHNQLLAHAATVDVYRKKFQGKQGGVIGITVDGEGAEPFTDTQEDKLAAQRRLEFQFGWFLDPLFFGDYPASMREKLGDRLPQFTPSVITLLRGSLDFIGVNHYTTRYVMPSKTKSEEDDFYDDQEIHRIAEWEGKAIGERAASEWLYIVPWGLRKVLMWLTERYNRPPIYVTENGMDDEDCEITSLEAALRDTKRVNYFKGYLRSLAQAIREGADVRGYFAWSLLDNFEWAQGYTKRFGLVFVDYQNDLKRHQKSSALWFADFLHRKQRKQNQDDQFFWLERQVEDTVLFLLYHRYTSHFD</sequence>
<evidence type="ECO:0000256" key="3">
    <source>
        <dbReference type="ARBA" id="ARBA00012744"/>
    </source>
</evidence>
<keyword evidence="5 8" id="KW-0326">Glycosidase</keyword>
<dbReference type="FunFam" id="3.20.20.80:FF:000020">
    <property type="entry name" value="Beta-glucosidase 12"/>
    <property type="match status" value="1"/>
</dbReference>
<dbReference type="PANTHER" id="PTHR10353:SF310">
    <property type="entry name" value="BETA-GLUCOSIDASE 42"/>
    <property type="match status" value="1"/>
</dbReference>
<feature type="binding site" evidence="7">
    <location>
        <begin position="455"/>
        <end position="456"/>
    </location>
    <ligand>
        <name>substrate</name>
    </ligand>
</feature>
<evidence type="ECO:0000256" key="1">
    <source>
        <dbReference type="ARBA" id="ARBA00000448"/>
    </source>
</evidence>
<feature type="binding site" evidence="7">
    <location>
        <position position="142"/>
    </location>
    <ligand>
        <name>substrate</name>
    </ligand>
</feature>
<dbReference type="InterPro" id="IPR017736">
    <property type="entry name" value="Glyco_hydro_1_beta-glucosidase"/>
</dbReference>
<feature type="binding site" evidence="7">
    <location>
        <position position="40"/>
    </location>
    <ligand>
        <name>substrate</name>
    </ligand>
</feature>
<evidence type="ECO:0000256" key="7">
    <source>
        <dbReference type="PIRSR" id="PIRSR617736-2"/>
    </source>
</evidence>
<comment type="catalytic activity">
    <reaction evidence="1 8">
        <text>Hydrolysis of terminal, non-reducing beta-D-glucosyl residues with release of beta-D-glucose.</text>
        <dbReference type="EC" id="3.2.1.21"/>
    </reaction>
</comment>
<reference evidence="9" key="1">
    <citation type="submission" date="2015-03" db="EMBL/GenBank/DDBJ databases">
        <title>A transcriptome of Araucaria cunninghamii, an australian fine timber species.</title>
        <authorList>
            <person name="Jing Yi C.J.Y."/>
            <person name="Yin San L.Y.S."/>
            <person name="Abdul Karim S.S."/>
            <person name="Wan Azmi N.N."/>
            <person name="Hercus R.R."/>
            <person name="Croft L.L."/>
        </authorList>
    </citation>
    <scope>NUCLEOTIDE SEQUENCE</scope>
    <source>
        <strain evidence="9">MI0301</strain>
        <tissue evidence="9">Leaf</tissue>
    </source>
</reference>
<name>A0A0D6R2S3_ARACU</name>
<feature type="binding site" evidence="7">
    <location>
        <position position="448"/>
    </location>
    <ligand>
        <name>substrate</name>
    </ligand>
</feature>
<dbReference type="InterPro" id="IPR017853">
    <property type="entry name" value="GH"/>
</dbReference>
<dbReference type="PROSITE" id="PS00653">
    <property type="entry name" value="GLYCOSYL_HYDROL_F1_2"/>
    <property type="match status" value="1"/>
</dbReference>
<accession>A0A0D6R2S3</accession>
<comment type="similarity">
    <text evidence="2 8">Belongs to the glycosyl hydrolase 1 family.</text>
</comment>
<feature type="binding site" evidence="7">
    <location>
        <position position="187"/>
    </location>
    <ligand>
        <name>substrate</name>
    </ligand>
</feature>
<protein>
    <recommendedName>
        <fullName evidence="3 8">Beta-glucosidase</fullName>
        <ecNumber evidence="3 8">3.2.1.21</ecNumber>
    </recommendedName>
</protein>
<feature type="active site" description="Proton donor" evidence="6">
    <location>
        <position position="188"/>
    </location>
</feature>
<organism evidence="9">
    <name type="scientific">Araucaria cunninghamii</name>
    <name type="common">Hoop pine</name>
    <name type="synonym">Moreton Bay pine</name>
    <dbReference type="NCBI Taxonomy" id="56994"/>
    <lineage>
        <taxon>Eukaryota</taxon>
        <taxon>Viridiplantae</taxon>
        <taxon>Streptophyta</taxon>
        <taxon>Embryophyta</taxon>
        <taxon>Tracheophyta</taxon>
        <taxon>Spermatophyta</taxon>
        <taxon>Pinopsida</taxon>
        <taxon>Pinidae</taxon>
        <taxon>Conifers II</taxon>
        <taxon>Araucariales</taxon>
        <taxon>Araucariaceae</taxon>
        <taxon>Araucaria</taxon>
    </lineage>
</organism>
<evidence type="ECO:0000256" key="6">
    <source>
        <dbReference type="PIRSR" id="PIRSR617736-1"/>
    </source>
</evidence>
<dbReference type="GO" id="GO:0008422">
    <property type="term" value="F:beta-glucosidase activity"/>
    <property type="evidence" value="ECO:0007669"/>
    <property type="project" value="UniProtKB-EC"/>
</dbReference>
<evidence type="ECO:0000256" key="8">
    <source>
        <dbReference type="RuleBase" id="RU361175"/>
    </source>
</evidence>
<feature type="active site" description="Nucleophile" evidence="6">
    <location>
        <position position="399"/>
    </location>
</feature>
<dbReference type="SUPFAM" id="SSF51445">
    <property type="entry name" value="(Trans)glycosidases"/>
    <property type="match status" value="1"/>
</dbReference>
<dbReference type="InterPro" id="IPR033132">
    <property type="entry name" value="GH_1_N_CS"/>
</dbReference>
<evidence type="ECO:0000256" key="2">
    <source>
        <dbReference type="ARBA" id="ARBA00010838"/>
    </source>
</evidence>
<dbReference type="InterPro" id="IPR001360">
    <property type="entry name" value="Glyco_hydro_1"/>
</dbReference>
<proteinExistence type="inferred from homology"/>
<feature type="binding site" evidence="7">
    <location>
        <position position="329"/>
    </location>
    <ligand>
        <name>substrate</name>
    </ligand>
</feature>
<dbReference type="NCBIfam" id="TIGR03356">
    <property type="entry name" value="BGL"/>
    <property type="match status" value="1"/>
</dbReference>
<evidence type="ECO:0000256" key="4">
    <source>
        <dbReference type="ARBA" id="ARBA00022801"/>
    </source>
</evidence>
<evidence type="ECO:0000313" key="9">
    <source>
        <dbReference type="EMBL" id="JAG97001.1"/>
    </source>
</evidence>
<dbReference type="GO" id="GO:0030245">
    <property type="term" value="P:cellulose catabolic process"/>
    <property type="evidence" value="ECO:0007669"/>
    <property type="project" value="InterPro"/>
</dbReference>
<dbReference type="Pfam" id="PF00232">
    <property type="entry name" value="Glyco_hydro_1"/>
    <property type="match status" value="1"/>
</dbReference>
<dbReference type="PANTHER" id="PTHR10353">
    <property type="entry name" value="GLYCOSYL HYDROLASE"/>
    <property type="match status" value="1"/>
</dbReference>
<evidence type="ECO:0000256" key="5">
    <source>
        <dbReference type="ARBA" id="ARBA00023295"/>
    </source>
</evidence>
<dbReference type="PRINTS" id="PR00131">
    <property type="entry name" value="GLHYDRLASE1"/>
</dbReference>
<dbReference type="AlphaFoldDB" id="A0A0D6R2S3"/>
<dbReference type="Gene3D" id="3.20.20.80">
    <property type="entry name" value="Glycosidases"/>
    <property type="match status" value="1"/>
</dbReference>
<dbReference type="EMBL" id="GCKF01035251">
    <property type="protein sequence ID" value="JAG97001.1"/>
    <property type="molecule type" value="Transcribed_RNA"/>
</dbReference>
<dbReference type="EC" id="3.2.1.21" evidence="3 8"/>
<keyword evidence="4 8" id="KW-0378">Hydrolase</keyword>